<proteinExistence type="inferred from homology"/>
<dbReference type="InterPro" id="IPR036188">
    <property type="entry name" value="FAD/NAD-bd_sf"/>
</dbReference>
<dbReference type="PROSITE" id="PS51257">
    <property type="entry name" value="PROKAR_LIPOPROTEIN"/>
    <property type="match status" value="1"/>
</dbReference>
<dbReference type="Pfam" id="PF26311">
    <property type="entry name" value="ETF-QO_FixC_C"/>
    <property type="match status" value="1"/>
</dbReference>
<protein>
    <submittedName>
        <fullName evidence="7">Electron transfer flavoprotein-ubiquinone oxidoreductase</fullName>
        <ecNumber evidence="7">1.5.5.1</ecNumber>
    </submittedName>
</protein>
<dbReference type="PRINTS" id="PR00420">
    <property type="entry name" value="RNGMNOXGNASE"/>
</dbReference>
<evidence type="ECO:0000313" key="7">
    <source>
        <dbReference type="EMBL" id="CAG9608589.1"/>
    </source>
</evidence>
<dbReference type="Proteomes" id="UP000789845">
    <property type="component" value="Unassembled WGS sequence"/>
</dbReference>
<dbReference type="InterPro" id="IPR059103">
    <property type="entry name" value="FixC-like_C"/>
</dbReference>
<evidence type="ECO:0000256" key="3">
    <source>
        <dbReference type="ARBA" id="ARBA00022630"/>
    </source>
</evidence>
<accession>A0A9C7G9V7</accession>
<dbReference type="InterPro" id="IPR039651">
    <property type="entry name" value="FixC-like"/>
</dbReference>
<keyword evidence="3" id="KW-0285">Flavoprotein</keyword>
<dbReference type="PANTHER" id="PTHR43624">
    <property type="entry name" value="ELECTRON TRANSFER FLAVOPROTEIN-QUINONE OXIDOREDUCTASE YDIS-RELATED"/>
    <property type="match status" value="1"/>
</dbReference>
<evidence type="ECO:0000259" key="6">
    <source>
        <dbReference type="Pfam" id="PF26311"/>
    </source>
</evidence>
<evidence type="ECO:0000256" key="1">
    <source>
        <dbReference type="ARBA" id="ARBA00001974"/>
    </source>
</evidence>
<comment type="cofactor">
    <cofactor evidence="1">
        <name>FAD</name>
        <dbReference type="ChEBI" id="CHEBI:57692"/>
    </cofactor>
</comment>
<dbReference type="RefSeq" id="WP_230496833.1">
    <property type="nucleotide sequence ID" value="NZ_CAKJTG010000011.1"/>
</dbReference>
<dbReference type="SUPFAM" id="SSF51905">
    <property type="entry name" value="FAD/NAD(P)-binding domain"/>
    <property type="match status" value="1"/>
</dbReference>
<evidence type="ECO:0000256" key="5">
    <source>
        <dbReference type="ARBA" id="ARBA00023002"/>
    </source>
</evidence>
<gene>
    <name evidence="7" type="ORF">NEOCIP111885_02306</name>
</gene>
<comment type="caution">
    <text evidence="7">The sequence shown here is derived from an EMBL/GenBank/DDBJ whole genome shotgun (WGS) entry which is preliminary data.</text>
</comment>
<dbReference type="SUPFAM" id="SSF54373">
    <property type="entry name" value="FAD-linked reductases, C-terminal domain"/>
    <property type="match status" value="1"/>
</dbReference>
<keyword evidence="5 7" id="KW-0560">Oxidoreductase</keyword>
<dbReference type="GO" id="GO:0004174">
    <property type="term" value="F:electron-transferring-flavoprotein dehydrogenase activity"/>
    <property type="evidence" value="ECO:0007669"/>
    <property type="project" value="UniProtKB-EC"/>
</dbReference>
<comment type="similarity">
    <text evidence="2">Belongs to the ETF-QO/FixC family.</text>
</comment>
<dbReference type="EC" id="1.5.5.1" evidence="7"/>
<organism evidence="7 8">
    <name type="scientific">Pseudoneobacillus rhizosphaerae</name>
    <dbReference type="NCBI Taxonomy" id="2880968"/>
    <lineage>
        <taxon>Bacteria</taxon>
        <taxon>Bacillati</taxon>
        <taxon>Bacillota</taxon>
        <taxon>Bacilli</taxon>
        <taxon>Bacillales</taxon>
        <taxon>Bacillaceae</taxon>
        <taxon>Pseudoneobacillus</taxon>
    </lineage>
</organism>
<dbReference type="Pfam" id="PF12831">
    <property type="entry name" value="FAD_oxidored"/>
    <property type="match status" value="1"/>
</dbReference>
<evidence type="ECO:0000256" key="4">
    <source>
        <dbReference type="ARBA" id="ARBA00022827"/>
    </source>
</evidence>
<keyword evidence="4" id="KW-0274">FAD</keyword>
<name>A0A9C7G9V7_9BACI</name>
<dbReference type="AlphaFoldDB" id="A0A9C7G9V7"/>
<dbReference type="EMBL" id="CAKJTG010000011">
    <property type="protein sequence ID" value="CAG9608589.1"/>
    <property type="molecule type" value="Genomic_DNA"/>
</dbReference>
<dbReference type="PANTHER" id="PTHR43624:SF2">
    <property type="entry name" value="ELECTRON TRANSFER FLAVOPROTEIN-QUINONE OXIDOREDUCTASE YDIS-RELATED"/>
    <property type="match status" value="1"/>
</dbReference>
<dbReference type="Gene3D" id="3.50.50.60">
    <property type="entry name" value="FAD/NAD(P)-binding domain"/>
    <property type="match status" value="1"/>
</dbReference>
<evidence type="ECO:0000313" key="8">
    <source>
        <dbReference type="Proteomes" id="UP000789845"/>
    </source>
</evidence>
<sequence>MSEKFDVIVVGAGPAGSACALTCAQSGLKVLLIERGEYPGSKNVMGGVLYRKQMEELIPEFWKEAPLERPVIEQRFWMMDKESVVSFGYKGLEWAEENNYNNFTVLRAQFDQWFASKAVQAGALLINETVVLECIVENGKVVGVRTDRPDGDIYADVVVLADGVNSLLGKQLGFHKEFRPDEVALTVMEVINLPKEKINDRFNLSDNQGCTIEIFGDSTKGNLGTAFLYTNKDSLNIGVGTTLSSMIKAKLKPYDLLDYLKNHPMVKPLIEGGESAEYLAHLIPEGGYRSVPKVAGNGVVLIGDAAQLVNAIHREGSNMAMSSGKMAAETIIEAKHRNDFSESSLNLYREKLYDSFIMKDLEKYKDAAHTFEKYPQYFNEYVPMMNKAMSKFFTVDGTPKRDKQKEIMKSITKERGVINVAKDMYRAWKAVK</sequence>
<reference evidence="7" key="1">
    <citation type="submission" date="2021-10" db="EMBL/GenBank/DDBJ databases">
        <authorList>
            <person name="Criscuolo A."/>
        </authorList>
    </citation>
    <scope>NUCLEOTIDE SEQUENCE</scope>
    <source>
        <strain evidence="7">CIP111885</strain>
    </source>
</reference>
<keyword evidence="8" id="KW-1185">Reference proteome</keyword>
<feature type="domain" description="FixC-like C-terminal" evidence="6">
    <location>
        <begin position="368"/>
        <end position="431"/>
    </location>
</feature>
<evidence type="ECO:0000256" key="2">
    <source>
        <dbReference type="ARBA" id="ARBA00006796"/>
    </source>
</evidence>